<dbReference type="OMA" id="SHEISAW"/>
<dbReference type="InParanoid" id="A8PRE8"/>
<evidence type="ECO:0000313" key="5">
    <source>
        <dbReference type="Proteomes" id="UP000008837"/>
    </source>
</evidence>
<feature type="region of interest" description="Disordered" evidence="2">
    <location>
        <begin position="14"/>
        <end position="33"/>
    </location>
</feature>
<dbReference type="InterPro" id="IPR023582">
    <property type="entry name" value="Impact"/>
</dbReference>
<dbReference type="VEuPathDB" id="FungiDB:MGL_0036"/>
<dbReference type="Pfam" id="PF01205">
    <property type="entry name" value="Impact_N"/>
    <property type="match status" value="1"/>
</dbReference>
<feature type="domain" description="Impact N-terminal" evidence="3">
    <location>
        <begin position="1"/>
        <end position="81"/>
    </location>
</feature>
<evidence type="ECO:0000313" key="4">
    <source>
        <dbReference type="EMBL" id="EDP45047.1"/>
    </source>
</evidence>
<name>A8PRE8_MALGO</name>
<dbReference type="PANTHER" id="PTHR16301:SF25">
    <property type="entry name" value="PROTEIN IMPACT"/>
    <property type="match status" value="1"/>
</dbReference>
<dbReference type="InterPro" id="IPR001498">
    <property type="entry name" value="Impact_N"/>
</dbReference>
<dbReference type="GeneID" id="5856567"/>
<evidence type="ECO:0000259" key="3">
    <source>
        <dbReference type="Pfam" id="PF01205"/>
    </source>
</evidence>
<dbReference type="KEGG" id="mgl:MGL_0036"/>
<dbReference type="RefSeq" id="XP_001732261.1">
    <property type="nucleotide sequence ID" value="XM_001732209.1"/>
</dbReference>
<comment type="similarity">
    <text evidence="1">Belongs to the IMPACT family.</text>
</comment>
<protein>
    <recommendedName>
        <fullName evidence="3">Impact N-terminal domain-containing protein</fullName>
    </recommendedName>
</protein>
<evidence type="ECO:0000256" key="1">
    <source>
        <dbReference type="ARBA" id="ARBA00007665"/>
    </source>
</evidence>
<dbReference type="AlphaFoldDB" id="A8PRE8"/>
<dbReference type="GO" id="GO:0140469">
    <property type="term" value="P:GCN2-mediated signaling"/>
    <property type="evidence" value="ECO:0007669"/>
    <property type="project" value="TreeGrafter"/>
</dbReference>
<evidence type="ECO:0000256" key="2">
    <source>
        <dbReference type="SAM" id="MobiDB-lite"/>
    </source>
</evidence>
<dbReference type="SUPFAM" id="SSF54211">
    <property type="entry name" value="Ribosomal protein S5 domain 2-like"/>
    <property type="match status" value="1"/>
</dbReference>
<proteinExistence type="inferred from homology"/>
<gene>
    <name evidence="4" type="ORF">MGL_0036</name>
</gene>
<dbReference type="InterPro" id="IPR020568">
    <property type="entry name" value="Ribosomal_Su5_D2-typ_SF"/>
</dbReference>
<sequence>MYAYRVMQLKPGRSGLGGPNDFGTDEGQDDDGETWGSEKIMRVIRAMGASDVLVIVSRWYGGQLLGPVRFEHITHVARAALQKHLDLEVIHEYRVRLQKLDESICAMKNVMKHSDPYENLTLDRARRLVVARSKTLATLRRKHSEEVNTNVAQQELSRI</sequence>
<dbReference type="GO" id="GO:0005737">
    <property type="term" value="C:cytoplasm"/>
    <property type="evidence" value="ECO:0007669"/>
    <property type="project" value="TreeGrafter"/>
</dbReference>
<dbReference type="PANTHER" id="PTHR16301">
    <property type="entry name" value="IMPACT-RELATED"/>
    <property type="match status" value="1"/>
</dbReference>
<dbReference type="Proteomes" id="UP000008837">
    <property type="component" value="Unassembled WGS sequence"/>
</dbReference>
<accession>A8PRE8</accession>
<reference evidence="4 5" key="1">
    <citation type="journal article" date="2007" name="Proc. Natl. Acad. Sci. U.S.A.">
        <title>Dandruff-associated Malassezia genomes reveal convergent and divergent virulence traits shared with plant and human fungal pathogens.</title>
        <authorList>
            <person name="Xu J."/>
            <person name="Saunders C.W."/>
            <person name="Hu P."/>
            <person name="Grant R.A."/>
            <person name="Boekhout T."/>
            <person name="Kuramae E.E."/>
            <person name="Kronstad J.W."/>
            <person name="Deangelis Y.M."/>
            <person name="Reeder N.L."/>
            <person name="Johnstone K.R."/>
            <person name="Leland M."/>
            <person name="Fieno A.M."/>
            <person name="Begley W.M."/>
            <person name="Sun Y."/>
            <person name="Lacey M.P."/>
            <person name="Chaudhary T."/>
            <person name="Keough T."/>
            <person name="Chu L."/>
            <person name="Sears R."/>
            <person name="Yuan B."/>
            <person name="Dawson T.L.Jr."/>
        </authorList>
    </citation>
    <scope>NUCLEOTIDE SEQUENCE [LARGE SCALE GENOMIC DNA]</scope>
    <source>
        <strain evidence="5">ATCC MYA-4612 / CBS 7966</strain>
    </source>
</reference>
<dbReference type="EMBL" id="AAYY01000001">
    <property type="protein sequence ID" value="EDP45047.1"/>
    <property type="molecule type" value="Genomic_DNA"/>
</dbReference>
<comment type="caution">
    <text evidence="4">The sequence shown here is derived from an EMBL/GenBank/DDBJ whole genome shotgun (WGS) entry which is preliminary data.</text>
</comment>
<feature type="compositionally biased region" description="Acidic residues" evidence="2">
    <location>
        <begin position="23"/>
        <end position="33"/>
    </location>
</feature>
<organism evidence="4 5">
    <name type="scientific">Malassezia globosa (strain ATCC MYA-4612 / CBS 7966)</name>
    <name type="common">Dandruff-associated fungus</name>
    <dbReference type="NCBI Taxonomy" id="425265"/>
    <lineage>
        <taxon>Eukaryota</taxon>
        <taxon>Fungi</taxon>
        <taxon>Dikarya</taxon>
        <taxon>Basidiomycota</taxon>
        <taxon>Ustilaginomycotina</taxon>
        <taxon>Malasseziomycetes</taxon>
        <taxon>Malasseziales</taxon>
        <taxon>Malasseziaceae</taxon>
        <taxon>Malassezia</taxon>
    </lineage>
</organism>
<dbReference type="Gene3D" id="3.30.230.30">
    <property type="entry name" value="Impact, N-terminal domain"/>
    <property type="match status" value="1"/>
</dbReference>
<dbReference type="OrthoDB" id="69641at2759"/>
<keyword evidence="5" id="KW-1185">Reference proteome</keyword>
<dbReference type="GO" id="GO:0006446">
    <property type="term" value="P:regulation of translational initiation"/>
    <property type="evidence" value="ECO:0007669"/>
    <property type="project" value="TreeGrafter"/>
</dbReference>
<dbReference type="InterPro" id="IPR036956">
    <property type="entry name" value="Impact_N_sf"/>
</dbReference>
<dbReference type="STRING" id="425265.A8PRE8"/>